<keyword evidence="1" id="KW-0812">Transmembrane</keyword>
<protein>
    <recommendedName>
        <fullName evidence="4">Ion transport domain-containing protein</fullName>
    </recommendedName>
</protein>
<reference evidence="2 3" key="1">
    <citation type="journal article" date="2015" name="Genome Biol. Evol.">
        <title>Comparative Genomics of a Bacterivorous Green Alga Reveals Evolutionary Causalities and Consequences of Phago-Mixotrophic Mode of Nutrition.</title>
        <authorList>
            <person name="Burns J.A."/>
            <person name="Paasch A."/>
            <person name="Narechania A."/>
            <person name="Kim E."/>
        </authorList>
    </citation>
    <scope>NUCLEOTIDE SEQUENCE [LARGE SCALE GENOMIC DNA]</scope>
    <source>
        <strain evidence="2 3">PLY_AMNH</strain>
    </source>
</reference>
<dbReference type="GO" id="GO:0005249">
    <property type="term" value="F:voltage-gated potassium channel activity"/>
    <property type="evidence" value="ECO:0007669"/>
    <property type="project" value="TreeGrafter"/>
</dbReference>
<sequence length="103" mass="11695">MSMFEFHTSYAGNLPQKTWLLDEKSKFLRFWDWLAIMLLVFTAIVTPYEVAFLEPKGVALFFINRVVEALFAFDVLLTFFIAVQVGPSPPRATVICPCCPSLA</sequence>
<comment type="caution">
    <text evidence="2">The sequence shown here is derived from an EMBL/GenBank/DDBJ whole genome shotgun (WGS) entry which is preliminary data.</text>
</comment>
<dbReference type="GO" id="GO:0005886">
    <property type="term" value="C:plasma membrane"/>
    <property type="evidence" value="ECO:0007669"/>
    <property type="project" value="TreeGrafter"/>
</dbReference>
<proteinExistence type="predicted"/>
<feature type="transmembrane region" description="Helical" evidence="1">
    <location>
        <begin position="60"/>
        <end position="83"/>
    </location>
</feature>
<feature type="transmembrane region" description="Helical" evidence="1">
    <location>
        <begin position="30"/>
        <end position="48"/>
    </location>
</feature>
<dbReference type="Proteomes" id="UP001190700">
    <property type="component" value="Unassembled WGS sequence"/>
</dbReference>
<dbReference type="PANTHER" id="PTHR10217:SF435">
    <property type="entry name" value="POTASSIUM VOLTAGE-GATED CHANNEL PROTEIN EAG"/>
    <property type="match status" value="1"/>
</dbReference>
<keyword evidence="1" id="KW-0472">Membrane</keyword>
<accession>A0AAE0BY43</accession>
<evidence type="ECO:0000256" key="1">
    <source>
        <dbReference type="SAM" id="Phobius"/>
    </source>
</evidence>
<dbReference type="PANTHER" id="PTHR10217">
    <property type="entry name" value="VOLTAGE AND LIGAND GATED POTASSIUM CHANNEL"/>
    <property type="match status" value="1"/>
</dbReference>
<gene>
    <name evidence="2" type="ORF">CYMTET_46354</name>
</gene>
<evidence type="ECO:0008006" key="4">
    <source>
        <dbReference type="Google" id="ProtNLM"/>
    </source>
</evidence>
<dbReference type="InterPro" id="IPR050818">
    <property type="entry name" value="KCNH_animal-type"/>
</dbReference>
<evidence type="ECO:0000313" key="2">
    <source>
        <dbReference type="EMBL" id="KAK3244020.1"/>
    </source>
</evidence>
<dbReference type="GO" id="GO:0042391">
    <property type="term" value="P:regulation of membrane potential"/>
    <property type="evidence" value="ECO:0007669"/>
    <property type="project" value="TreeGrafter"/>
</dbReference>
<organism evidence="2 3">
    <name type="scientific">Cymbomonas tetramitiformis</name>
    <dbReference type="NCBI Taxonomy" id="36881"/>
    <lineage>
        <taxon>Eukaryota</taxon>
        <taxon>Viridiplantae</taxon>
        <taxon>Chlorophyta</taxon>
        <taxon>Pyramimonadophyceae</taxon>
        <taxon>Pyramimonadales</taxon>
        <taxon>Pyramimonadaceae</taxon>
        <taxon>Cymbomonas</taxon>
    </lineage>
</organism>
<keyword evidence="3" id="KW-1185">Reference proteome</keyword>
<dbReference type="AlphaFoldDB" id="A0AAE0BY43"/>
<name>A0AAE0BY43_9CHLO</name>
<keyword evidence="1" id="KW-1133">Transmembrane helix</keyword>
<dbReference type="EMBL" id="LGRX02032406">
    <property type="protein sequence ID" value="KAK3244020.1"/>
    <property type="molecule type" value="Genomic_DNA"/>
</dbReference>
<evidence type="ECO:0000313" key="3">
    <source>
        <dbReference type="Proteomes" id="UP001190700"/>
    </source>
</evidence>